<accession>A0A7R9LR89</accession>
<comment type="caution">
    <text evidence="2">Lacks conserved residue(s) required for the propagation of feature annotation.</text>
</comment>
<dbReference type="SMART" id="SM00032">
    <property type="entry name" value="CCP"/>
    <property type="match status" value="2"/>
</dbReference>
<dbReference type="AlphaFoldDB" id="A0A7R9LR89"/>
<dbReference type="EMBL" id="CAJPVJ010002354">
    <property type="protein sequence ID" value="CAG2166186.1"/>
    <property type="molecule type" value="Genomic_DNA"/>
</dbReference>
<dbReference type="PROSITE" id="PS51762">
    <property type="entry name" value="GH16_2"/>
    <property type="match status" value="1"/>
</dbReference>
<dbReference type="Gene3D" id="2.60.120.200">
    <property type="match status" value="1"/>
</dbReference>
<evidence type="ECO:0008006" key="7">
    <source>
        <dbReference type="Google" id="ProtNLM"/>
    </source>
</evidence>
<dbReference type="SUPFAM" id="SSF57535">
    <property type="entry name" value="Complement control module/SCR domain"/>
    <property type="match status" value="2"/>
</dbReference>
<gene>
    <name evidence="5" type="ORF">ONB1V03_LOCUS5713</name>
</gene>
<dbReference type="CDD" id="cd00033">
    <property type="entry name" value="CCP"/>
    <property type="match status" value="1"/>
</dbReference>
<dbReference type="InterPro" id="IPR000757">
    <property type="entry name" value="Beta-glucanase-like"/>
</dbReference>
<dbReference type="Pfam" id="PF00084">
    <property type="entry name" value="Sushi"/>
    <property type="match status" value="1"/>
</dbReference>
<evidence type="ECO:0000313" key="6">
    <source>
        <dbReference type="Proteomes" id="UP000728032"/>
    </source>
</evidence>
<keyword evidence="2" id="KW-0768">Sushi</keyword>
<evidence type="ECO:0000259" key="4">
    <source>
        <dbReference type="PROSITE" id="PS51762"/>
    </source>
</evidence>
<dbReference type="GO" id="GO:0005975">
    <property type="term" value="P:carbohydrate metabolic process"/>
    <property type="evidence" value="ECO:0007669"/>
    <property type="project" value="InterPro"/>
</dbReference>
<evidence type="ECO:0000259" key="3">
    <source>
        <dbReference type="PROSITE" id="PS50923"/>
    </source>
</evidence>
<protein>
    <recommendedName>
        <fullName evidence="7">Sushi domain-containing protein</fullName>
    </recommendedName>
</protein>
<evidence type="ECO:0000256" key="2">
    <source>
        <dbReference type="PROSITE-ProRule" id="PRU00302"/>
    </source>
</evidence>
<keyword evidence="6" id="KW-1185">Reference proteome</keyword>
<proteinExistence type="predicted"/>
<evidence type="ECO:0000313" key="5">
    <source>
        <dbReference type="EMBL" id="CAD7646398.1"/>
    </source>
</evidence>
<keyword evidence="1" id="KW-1015">Disulfide bond</keyword>
<dbReference type="InterPro" id="IPR013320">
    <property type="entry name" value="ConA-like_dom_sf"/>
</dbReference>
<dbReference type="OrthoDB" id="6103690at2759"/>
<dbReference type="Gene3D" id="2.10.70.10">
    <property type="entry name" value="Complement Module, domain 1"/>
    <property type="match status" value="1"/>
</dbReference>
<organism evidence="5">
    <name type="scientific">Oppiella nova</name>
    <dbReference type="NCBI Taxonomy" id="334625"/>
    <lineage>
        <taxon>Eukaryota</taxon>
        <taxon>Metazoa</taxon>
        <taxon>Ecdysozoa</taxon>
        <taxon>Arthropoda</taxon>
        <taxon>Chelicerata</taxon>
        <taxon>Arachnida</taxon>
        <taxon>Acari</taxon>
        <taxon>Acariformes</taxon>
        <taxon>Sarcoptiformes</taxon>
        <taxon>Oribatida</taxon>
        <taxon>Brachypylina</taxon>
        <taxon>Oppioidea</taxon>
        <taxon>Oppiidae</taxon>
        <taxon>Oppiella</taxon>
    </lineage>
</organism>
<sequence>MQRYGQTDGKDMVATDVLNKITSIFAHNLCIDTQMMSSFRKHVISMGEDYVFIYDYLVTRHKLNRICGYPGLSHDSEIDLQKNVYEDGDEVRYSCPYDKIYVKTQTKKCVAGVWLGPRSTCGYFIKKQLMNVKVINLGNNKTIVDMITSNYSDSEYPACYYDGNAMAVIVPNAQVAHDWHFEFSSHMVFDFFRLNLKFPKLGLEARGTGNKIDSMRVKNIRIEGEEDRACALDFSTRDKWTKIFWFWCTESVAKFRDRTLKIKFTTYSTQTIKSIGLHQVAITQLQYCGYPTDDQIVCDPEVSHDINSSANSLDLIVSEDEIQNDCLDDEYWAGSPKCVPKLYCKVEFNEVSEEIVSVKNAYIFDTNKWYAIEGTSVSFKCKPGFGFVTDSFRTCLHNSTWDQTAPVNSLYGTMKYNENNMACVISPDNIQLANQTLALTVRPENHTKHDIPDDKPLFSRPKLLVSFNWRAASYLAIRAALPQGQLLYPFVHVSTRVYNTTVDISIINPLGYYANLYMGQTIKQQMLNEDLAQFHTYTIEWNDTHYEWSFDYKYSYTAPYNPLNKPFLGPRAELITEVKIDINKGETFASNDYLKWKCSALIIDYVRLYRWADDNTDLSYDTLHDSTAIAPEICKTIMYGIVGKEHMSDTATDIPGYNTNEENPSTNTISPMRLKRMNREMVSDVYDDNRMDDYEECDYNIDHKYEDPYDTIGNTNSVDPNSVPIYLEI</sequence>
<dbReference type="InterPro" id="IPR000436">
    <property type="entry name" value="Sushi_SCR_CCP_dom"/>
</dbReference>
<reference evidence="5" key="1">
    <citation type="submission" date="2020-11" db="EMBL/GenBank/DDBJ databases">
        <authorList>
            <person name="Tran Van P."/>
        </authorList>
    </citation>
    <scope>NUCLEOTIDE SEQUENCE</scope>
</reference>
<name>A0A7R9LR89_9ACAR</name>
<evidence type="ECO:0000256" key="1">
    <source>
        <dbReference type="ARBA" id="ARBA00023157"/>
    </source>
</evidence>
<dbReference type="EMBL" id="OC917179">
    <property type="protein sequence ID" value="CAD7646398.1"/>
    <property type="molecule type" value="Genomic_DNA"/>
</dbReference>
<dbReference type="InterPro" id="IPR035976">
    <property type="entry name" value="Sushi/SCR/CCP_sf"/>
</dbReference>
<dbReference type="Proteomes" id="UP000728032">
    <property type="component" value="Unassembled WGS sequence"/>
</dbReference>
<dbReference type="PROSITE" id="PS50923">
    <property type="entry name" value="SUSHI"/>
    <property type="match status" value="1"/>
</dbReference>
<dbReference type="GO" id="GO:0004553">
    <property type="term" value="F:hydrolase activity, hydrolyzing O-glycosyl compounds"/>
    <property type="evidence" value="ECO:0007669"/>
    <property type="project" value="InterPro"/>
</dbReference>
<feature type="domain" description="GH16" evidence="4">
    <location>
        <begin position="330"/>
        <end position="614"/>
    </location>
</feature>
<feature type="domain" description="Sushi" evidence="3">
    <location>
        <begin position="342"/>
        <end position="410"/>
    </location>
</feature>
<dbReference type="SUPFAM" id="SSF49899">
    <property type="entry name" value="Concanavalin A-like lectins/glucanases"/>
    <property type="match status" value="1"/>
</dbReference>